<dbReference type="SUPFAM" id="SSF53955">
    <property type="entry name" value="Lysozyme-like"/>
    <property type="match status" value="1"/>
</dbReference>
<name>A0A3S4S5C5_MYCAU</name>
<evidence type="ECO:0000256" key="3">
    <source>
        <dbReference type="SAM" id="SignalP"/>
    </source>
</evidence>
<keyword evidence="6" id="KW-1185">Reference proteome</keyword>
<accession>A0A3S4S5C5</accession>
<dbReference type="GO" id="GO:0016787">
    <property type="term" value="F:hydrolase activity"/>
    <property type="evidence" value="ECO:0007669"/>
    <property type="project" value="UniProtKB-KW"/>
</dbReference>
<dbReference type="AlphaFoldDB" id="A0A3S4S5C5"/>
<comment type="similarity">
    <text evidence="1">Belongs to the transglycosylase family. Rpf subfamily.</text>
</comment>
<reference evidence="5 6" key="1">
    <citation type="submission" date="2018-12" db="EMBL/GenBank/DDBJ databases">
        <authorList>
            <consortium name="Pathogen Informatics"/>
        </authorList>
    </citation>
    <scope>NUCLEOTIDE SEQUENCE [LARGE SCALE GENOMIC DNA]</scope>
    <source>
        <strain evidence="5 6">NCTC10437</strain>
    </source>
</reference>
<dbReference type="Pfam" id="PF06737">
    <property type="entry name" value="Transglycosylas"/>
    <property type="match status" value="1"/>
</dbReference>
<proteinExistence type="inferred from homology"/>
<evidence type="ECO:0000313" key="6">
    <source>
        <dbReference type="Proteomes" id="UP000279306"/>
    </source>
</evidence>
<evidence type="ECO:0000256" key="2">
    <source>
        <dbReference type="ARBA" id="ARBA00022801"/>
    </source>
</evidence>
<organism evidence="5 6">
    <name type="scientific">Mycolicibacterium aurum</name>
    <name type="common">Mycobacterium aurum</name>
    <dbReference type="NCBI Taxonomy" id="1791"/>
    <lineage>
        <taxon>Bacteria</taxon>
        <taxon>Bacillati</taxon>
        <taxon>Actinomycetota</taxon>
        <taxon>Actinomycetes</taxon>
        <taxon>Mycobacteriales</taxon>
        <taxon>Mycobacteriaceae</taxon>
        <taxon>Mycolicibacterium</taxon>
    </lineage>
</organism>
<feature type="chain" id="PRO_5018634568" evidence="3">
    <location>
        <begin position="37"/>
        <end position="168"/>
    </location>
</feature>
<sequence length="168" mass="17138">MNVRKIVSKGLMAAAISGALAVVPMAMDGTSATAHADSVNWDAIAQCESGGNWSINTGNGHYGGLQFKPATWASNGGVGSPAAAPRHEQIRVAENVLRTQGLKAWPKCGAKGMAAQVWGTQAPVAQAPVSTPATATASGCANLPTSAFGGFVDLRKMCTAFLTPRSAR</sequence>
<dbReference type="EMBL" id="LR134356">
    <property type="protein sequence ID" value="VEG56745.1"/>
    <property type="molecule type" value="Genomic_DNA"/>
</dbReference>
<dbReference type="RefSeq" id="WP_048632118.1">
    <property type="nucleotide sequence ID" value="NZ_CVQQ01000005.1"/>
</dbReference>
<feature type="domain" description="Resuscitation-promoting factor core lysozyme-like" evidence="4">
    <location>
        <begin position="36"/>
        <end position="108"/>
    </location>
</feature>
<evidence type="ECO:0000259" key="4">
    <source>
        <dbReference type="Pfam" id="PF06737"/>
    </source>
</evidence>
<keyword evidence="3" id="KW-0732">Signal</keyword>
<dbReference type="InterPro" id="IPR023346">
    <property type="entry name" value="Lysozyme-like_dom_sf"/>
</dbReference>
<protein>
    <submittedName>
        <fullName evidence="5">Transglycosylase domain-containing protein</fullName>
    </submittedName>
</protein>
<gene>
    <name evidence="5" type="ORF">NCTC10437_03742</name>
</gene>
<dbReference type="OrthoDB" id="1404170at2"/>
<evidence type="ECO:0000313" key="5">
    <source>
        <dbReference type="EMBL" id="VEG56745.1"/>
    </source>
</evidence>
<dbReference type="InterPro" id="IPR010618">
    <property type="entry name" value="RPF"/>
</dbReference>
<dbReference type="Proteomes" id="UP000279306">
    <property type="component" value="Chromosome"/>
</dbReference>
<dbReference type="KEGG" id="mauu:NCTC10437_03742"/>
<dbReference type="CDD" id="cd13925">
    <property type="entry name" value="RPF"/>
    <property type="match status" value="1"/>
</dbReference>
<evidence type="ECO:0000256" key="1">
    <source>
        <dbReference type="ARBA" id="ARBA00010830"/>
    </source>
</evidence>
<keyword evidence="2" id="KW-0378">Hydrolase</keyword>
<dbReference type="Gene3D" id="1.10.530.10">
    <property type="match status" value="1"/>
</dbReference>
<dbReference type="STRING" id="1791.GCA_001049355_02224"/>
<feature type="signal peptide" evidence="3">
    <location>
        <begin position="1"/>
        <end position="36"/>
    </location>
</feature>